<gene>
    <name evidence="1" type="ORF">J2782_003863</name>
</gene>
<evidence type="ECO:0000313" key="2">
    <source>
        <dbReference type="Proteomes" id="UP001184614"/>
    </source>
</evidence>
<dbReference type="Proteomes" id="UP001184614">
    <property type="component" value="Unassembled WGS sequence"/>
</dbReference>
<sequence length="38" mass="4369">MTQLLYVSVTKAKFRHKSWPNLVLLIALKARSNGHPIH</sequence>
<comment type="caution">
    <text evidence="1">The sequence shown here is derived from an EMBL/GenBank/DDBJ whole genome shotgun (WGS) entry which is preliminary data.</text>
</comment>
<proteinExistence type="predicted"/>
<dbReference type="EMBL" id="JAVDQT010000008">
    <property type="protein sequence ID" value="MDR6434115.1"/>
    <property type="molecule type" value="Genomic_DNA"/>
</dbReference>
<evidence type="ECO:0008006" key="3">
    <source>
        <dbReference type="Google" id="ProtNLM"/>
    </source>
</evidence>
<accession>A0ABU1MDJ5</accession>
<keyword evidence="2" id="KW-1185">Reference proteome</keyword>
<organism evidence="1 2">
    <name type="scientific">Brucella pseudogrignonensis</name>
    <dbReference type="NCBI Taxonomy" id="419475"/>
    <lineage>
        <taxon>Bacteria</taxon>
        <taxon>Pseudomonadati</taxon>
        <taxon>Pseudomonadota</taxon>
        <taxon>Alphaproteobacteria</taxon>
        <taxon>Hyphomicrobiales</taxon>
        <taxon>Brucellaceae</taxon>
        <taxon>Brucella/Ochrobactrum group</taxon>
        <taxon>Brucella</taxon>
    </lineage>
</organism>
<name>A0ABU1MDJ5_9HYPH</name>
<evidence type="ECO:0000313" key="1">
    <source>
        <dbReference type="EMBL" id="MDR6434115.1"/>
    </source>
</evidence>
<reference evidence="1 2" key="1">
    <citation type="submission" date="2023-07" db="EMBL/GenBank/DDBJ databases">
        <title>Sorghum-associated microbial communities from plants grown in Nebraska, USA.</title>
        <authorList>
            <person name="Schachtman D."/>
        </authorList>
    </citation>
    <scope>NUCLEOTIDE SEQUENCE [LARGE SCALE GENOMIC DNA]</scope>
    <source>
        <strain evidence="1 2">DS1730</strain>
    </source>
</reference>
<protein>
    <recommendedName>
        <fullName evidence="3">Transposase</fullName>
    </recommendedName>
</protein>